<proteinExistence type="predicted"/>
<gene>
    <name evidence="1" type="ORF">VC83_03558</name>
</gene>
<dbReference type="PANTHER" id="PTHR36182">
    <property type="entry name" value="PROTEIN, PUTATIVE (AFU_ORTHOLOGUE AFUA_6G10930)-RELATED"/>
    <property type="match status" value="1"/>
</dbReference>
<protein>
    <submittedName>
        <fullName evidence="1">Uncharacterized protein</fullName>
    </submittedName>
</protein>
<dbReference type="eggNOG" id="ENOG502RZYG">
    <property type="taxonomic scope" value="Eukaryota"/>
</dbReference>
<dbReference type="Proteomes" id="UP000077154">
    <property type="component" value="Unassembled WGS sequence"/>
</dbReference>
<dbReference type="EMBL" id="KV441391">
    <property type="protein sequence ID" value="OAF60540.1"/>
    <property type="molecule type" value="Genomic_DNA"/>
</dbReference>
<dbReference type="OrthoDB" id="2342176at2759"/>
<dbReference type="VEuPathDB" id="FungiDB:GMDG_03199"/>
<name>A0A177AFD7_9PEZI</name>
<dbReference type="GeneID" id="36286634"/>
<dbReference type="AlphaFoldDB" id="A0A177AFD7"/>
<reference evidence="1" key="1">
    <citation type="submission" date="2016-03" db="EMBL/GenBank/DDBJ databases">
        <title>Updated assembly of Pseudogymnoascus destructans, the fungus causing white-nose syndrome of bats.</title>
        <authorList>
            <person name="Palmer J.M."/>
            <person name="Drees K.P."/>
            <person name="Foster J.T."/>
            <person name="Lindner D.L."/>
        </authorList>
    </citation>
    <scope>NUCLEOTIDE SEQUENCE [LARGE SCALE GENOMIC DNA]</scope>
    <source>
        <strain evidence="1">20631-21</strain>
    </source>
</reference>
<evidence type="ECO:0000313" key="1">
    <source>
        <dbReference type="EMBL" id="OAF60540.1"/>
    </source>
</evidence>
<dbReference type="Gene3D" id="2.70.50.70">
    <property type="match status" value="1"/>
</dbReference>
<organism evidence="1">
    <name type="scientific">Pseudogymnoascus destructans</name>
    <dbReference type="NCBI Taxonomy" id="655981"/>
    <lineage>
        <taxon>Eukaryota</taxon>
        <taxon>Fungi</taxon>
        <taxon>Dikarya</taxon>
        <taxon>Ascomycota</taxon>
        <taxon>Pezizomycotina</taxon>
        <taxon>Leotiomycetes</taxon>
        <taxon>Thelebolales</taxon>
        <taxon>Thelebolaceae</taxon>
        <taxon>Pseudogymnoascus</taxon>
    </lineage>
</organism>
<sequence length="228" mass="23880">MELWYPPPLHSKYNNFTINIDYSMKSPLGNNDYPCKGYLPDLKTPEGASVATWVAGSTQKFTVVGSITHKGGSCQASLSTDGGITFTVIHSYIGNCPLVSEFPFTVPSDTPTGPAVFSWTWFNKVGNREMYMNCASVTISSGSGSGPVDTAFSSRPDAFVANVGKGCSTLESIDLEFPDPGPDITVNSIGTTHPIGSCSHAVTKAGISSIKSISIGTQTSSLSGKCGG</sequence>
<dbReference type="PANTHER" id="PTHR36182:SF1">
    <property type="entry name" value="PROTEIN, PUTATIVE (AFU_ORTHOLOGUE AFUA_6G10930)-RELATED"/>
    <property type="match status" value="1"/>
</dbReference>
<accession>A0A177AFD7</accession>
<dbReference type="RefSeq" id="XP_024325821.1">
    <property type="nucleotide sequence ID" value="XM_024467204.1"/>
</dbReference>